<gene>
    <name evidence="4" type="ORF">TIFTF001_028181</name>
</gene>
<dbReference type="InterPro" id="IPR001878">
    <property type="entry name" value="Znf_CCHC"/>
</dbReference>
<evidence type="ECO:0000256" key="1">
    <source>
        <dbReference type="PROSITE-ProRule" id="PRU00047"/>
    </source>
</evidence>
<protein>
    <recommendedName>
        <fullName evidence="3">CCHC-type domain-containing protein</fullName>
    </recommendedName>
</protein>
<dbReference type="Pfam" id="PF03732">
    <property type="entry name" value="Retrotrans_gag"/>
    <property type="match status" value="1"/>
</dbReference>
<dbReference type="PROSITE" id="PS50158">
    <property type="entry name" value="ZF_CCHC"/>
    <property type="match status" value="1"/>
</dbReference>
<organism evidence="4 5">
    <name type="scientific">Ficus carica</name>
    <name type="common">Common fig</name>
    <dbReference type="NCBI Taxonomy" id="3494"/>
    <lineage>
        <taxon>Eukaryota</taxon>
        <taxon>Viridiplantae</taxon>
        <taxon>Streptophyta</taxon>
        <taxon>Embryophyta</taxon>
        <taxon>Tracheophyta</taxon>
        <taxon>Spermatophyta</taxon>
        <taxon>Magnoliopsida</taxon>
        <taxon>eudicotyledons</taxon>
        <taxon>Gunneridae</taxon>
        <taxon>Pentapetalae</taxon>
        <taxon>rosids</taxon>
        <taxon>fabids</taxon>
        <taxon>Rosales</taxon>
        <taxon>Moraceae</taxon>
        <taxon>Ficeae</taxon>
        <taxon>Ficus</taxon>
    </lineage>
</organism>
<dbReference type="InterPro" id="IPR036875">
    <property type="entry name" value="Znf_CCHC_sf"/>
</dbReference>
<evidence type="ECO:0000313" key="4">
    <source>
        <dbReference type="EMBL" id="GMN59094.1"/>
    </source>
</evidence>
<keyword evidence="1" id="KW-0863">Zinc-finger</keyword>
<name>A0AA88DPF0_FICCA</name>
<dbReference type="SMART" id="SM00343">
    <property type="entry name" value="ZnF_C2HC"/>
    <property type="match status" value="1"/>
</dbReference>
<proteinExistence type="predicted"/>
<dbReference type="InterPro" id="IPR005162">
    <property type="entry name" value="Retrotrans_gag_dom"/>
</dbReference>
<feature type="compositionally biased region" description="Basic and acidic residues" evidence="2">
    <location>
        <begin position="212"/>
        <end position="223"/>
    </location>
</feature>
<dbReference type="InterPro" id="IPR032567">
    <property type="entry name" value="RTL1-rel"/>
</dbReference>
<reference evidence="4" key="1">
    <citation type="submission" date="2023-07" db="EMBL/GenBank/DDBJ databases">
        <title>draft genome sequence of fig (Ficus carica).</title>
        <authorList>
            <person name="Takahashi T."/>
            <person name="Nishimura K."/>
        </authorList>
    </citation>
    <scope>NUCLEOTIDE SEQUENCE</scope>
</reference>
<dbReference type="PANTHER" id="PTHR15503:SF42">
    <property type="entry name" value="ZINC FINGER, CCHC-TYPE, RETROTRANSPOSON GAG DOMAIN, ASPARTIC PEPTIDASE DOMAIN PROTEIN-RELATED"/>
    <property type="match status" value="1"/>
</dbReference>
<evidence type="ECO:0000259" key="3">
    <source>
        <dbReference type="PROSITE" id="PS50158"/>
    </source>
</evidence>
<feature type="compositionally biased region" description="Polar residues" evidence="2">
    <location>
        <begin position="280"/>
        <end position="294"/>
    </location>
</feature>
<dbReference type="EMBL" id="BTGU01000084">
    <property type="protein sequence ID" value="GMN59094.1"/>
    <property type="molecule type" value="Genomic_DNA"/>
</dbReference>
<sequence>MLPRENPRPEAPATFGTKRVAAMFQAFQGAQRTVEKPDPEAHRANFLMEFIKLKPPVFKGLSDPVAAERWLKKMKKKFKKLGVPQEYRVGFATYLFEGSAEEWWDLHINDYNAPKLCWDDFETLFRGSYVLEPHRPEMITEFDQLVQGDMTVAQYHDKFVELSRYRLSAVADPVSRCEKFRAGLRRNIRSRLPSLPDLTDFTEIVAASQRIEADHIQNNEGRKGTPGGNKKMGKKDQLWGRSSQGSSNRGSSASPGSGRYQPYACYICGQTGHKQRSCPDRQQQSSLTFRSWGQ</sequence>
<keyword evidence="5" id="KW-1185">Reference proteome</keyword>
<keyword evidence="1" id="KW-0862">Zinc</keyword>
<dbReference type="Proteomes" id="UP001187192">
    <property type="component" value="Unassembled WGS sequence"/>
</dbReference>
<feature type="compositionally biased region" description="Low complexity" evidence="2">
    <location>
        <begin position="240"/>
        <end position="259"/>
    </location>
</feature>
<dbReference type="AlphaFoldDB" id="A0AA88DPF0"/>
<dbReference type="GO" id="GO:0003676">
    <property type="term" value="F:nucleic acid binding"/>
    <property type="evidence" value="ECO:0007669"/>
    <property type="project" value="InterPro"/>
</dbReference>
<dbReference type="PANTHER" id="PTHR15503">
    <property type="entry name" value="LDOC1 RELATED"/>
    <property type="match status" value="1"/>
</dbReference>
<dbReference type="Gene3D" id="4.10.60.10">
    <property type="entry name" value="Zinc finger, CCHC-type"/>
    <property type="match status" value="1"/>
</dbReference>
<evidence type="ECO:0000256" key="2">
    <source>
        <dbReference type="SAM" id="MobiDB-lite"/>
    </source>
</evidence>
<evidence type="ECO:0000313" key="5">
    <source>
        <dbReference type="Proteomes" id="UP001187192"/>
    </source>
</evidence>
<dbReference type="Gramene" id="FCD_00037402-RA">
    <property type="protein sequence ID" value="FCD_00037402-RA:cds"/>
    <property type="gene ID" value="FCD_00037402"/>
</dbReference>
<feature type="domain" description="CCHC-type" evidence="3">
    <location>
        <begin position="265"/>
        <end position="280"/>
    </location>
</feature>
<dbReference type="SUPFAM" id="SSF57756">
    <property type="entry name" value="Retrovirus zinc finger-like domains"/>
    <property type="match status" value="1"/>
</dbReference>
<accession>A0AA88DPF0</accession>
<dbReference type="GO" id="GO:0008270">
    <property type="term" value="F:zinc ion binding"/>
    <property type="evidence" value="ECO:0007669"/>
    <property type="project" value="UniProtKB-KW"/>
</dbReference>
<comment type="caution">
    <text evidence="4">The sequence shown here is derived from an EMBL/GenBank/DDBJ whole genome shotgun (WGS) entry which is preliminary data.</text>
</comment>
<keyword evidence="1" id="KW-0479">Metal-binding</keyword>
<dbReference type="Pfam" id="PF00098">
    <property type="entry name" value="zf-CCHC"/>
    <property type="match status" value="1"/>
</dbReference>
<feature type="region of interest" description="Disordered" evidence="2">
    <location>
        <begin position="212"/>
        <end position="294"/>
    </location>
</feature>